<evidence type="ECO:0000259" key="27">
    <source>
        <dbReference type="PROSITE" id="PS50089"/>
    </source>
</evidence>
<dbReference type="GO" id="GO:0008270">
    <property type="term" value="F:zinc ion binding"/>
    <property type="evidence" value="ECO:0007669"/>
    <property type="project" value="UniProtKB-KW"/>
</dbReference>
<evidence type="ECO:0000256" key="24">
    <source>
        <dbReference type="ARBA" id="ARBA00035298"/>
    </source>
</evidence>
<dbReference type="GO" id="GO:0005694">
    <property type="term" value="C:chromosome"/>
    <property type="evidence" value="ECO:0007669"/>
    <property type="project" value="UniProtKB-SubCell"/>
</dbReference>
<evidence type="ECO:0000256" key="11">
    <source>
        <dbReference type="ARBA" id="ARBA00022679"/>
    </source>
</evidence>
<evidence type="ECO:0000256" key="7">
    <source>
        <dbReference type="ARBA" id="ARBA00019736"/>
    </source>
</evidence>
<evidence type="ECO:0000256" key="8">
    <source>
        <dbReference type="ARBA" id="ARBA00022454"/>
    </source>
</evidence>
<proteinExistence type="predicted"/>
<dbReference type="SUPFAM" id="SSF57829">
    <property type="entry name" value="Zn-binding ribosomal proteins"/>
    <property type="match status" value="1"/>
</dbReference>
<dbReference type="GO" id="GO:0000151">
    <property type="term" value="C:ubiquitin ligase complex"/>
    <property type="evidence" value="ECO:0007669"/>
    <property type="project" value="InterPro"/>
</dbReference>
<dbReference type="SUPFAM" id="SSF57850">
    <property type="entry name" value="RING/U-box"/>
    <property type="match status" value="1"/>
</dbReference>
<dbReference type="Gene3D" id="3.30.40.10">
    <property type="entry name" value="Zinc/RING finger domain, C3HC4 (zinc finger)"/>
    <property type="match status" value="1"/>
</dbReference>
<dbReference type="Gene3D" id="4.10.1060.50">
    <property type="match status" value="1"/>
</dbReference>
<keyword evidence="18" id="KW-0804">Transcription</keyword>
<feature type="compositionally biased region" description="Basic and acidic residues" evidence="26">
    <location>
        <begin position="186"/>
        <end position="204"/>
    </location>
</feature>
<evidence type="ECO:0000256" key="19">
    <source>
        <dbReference type="ARBA" id="ARBA00023242"/>
    </source>
</evidence>
<comment type="subcellular location">
    <subcellularLocation>
        <location evidence="3">Chromosome</location>
    </subcellularLocation>
    <subcellularLocation>
        <location evidence="4">Cytoplasm</location>
    </subcellularLocation>
    <subcellularLocation>
        <location evidence="2">Nucleus</location>
    </subcellularLocation>
</comment>
<feature type="domain" description="RING-type" evidence="27">
    <location>
        <begin position="51"/>
        <end position="91"/>
    </location>
</feature>
<evidence type="ECO:0000256" key="3">
    <source>
        <dbReference type="ARBA" id="ARBA00004286"/>
    </source>
</evidence>
<evidence type="ECO:0000256" key="17">
    <source>
        <dbReference type="ARBA" id="ARBA00023015"/>
    </source>
</evidence>
<dbReference type="GO" id="GO:0005840">
    <property type="term" value="C:ribosome"/>
    <property type="evidence" value="ECO:0007669"/>
    <property type="project" value="UniProtKB-KW"/>
</dbReference>
<evidence type="ECO:0000256" key="5">
    <source>
        <dbReference type="ARBA" id="ARBA00004906"/>
    </source>
</evidence>
<dbReference type="Proteomes" id="UP000710432">
    <property type="component" value="Unassembled WGS sequence"/>
</dbReference>
<evidence type="ECO:0000256" key="23">
    <source>
        <dbReference type="ARBA" id="ARBA00032293"/>
    </source>
</evidence>
<evidence type="ECO:0000256" key="14">
    <source>
        <dbReference type="ARBA" id="ARBA00022786"/>
    </source>
</evidence>
<keyword evidence="17" id="KW-0805">Transcription regulation</keyword>
<evidence type="ECO:0000256" key="21">
    <source>
        <dbReference type="ARBA" id="ARBA00030504"/>
    </source>
</evidence>
<comment type="caution">
    <text evidence="28">The sequence shown here is derived from an EMBL/GenBank/DDBJ whole genome shotgun (WGS) entry which is preliminary data.</text>
</comment>
<dbReference type="InterPro" id="IPR017907">
    <property type="entry name" value="Znf_RING_CS"/>
</dbReference>
<keyword evidence="16" id="KW-0689">Ribosomal protein</keyword>
<dbReference type="GO" id="GO:0061630">
    <property type="term" value="F:ubiquitin protein ligase activity"/>
    <property type="evidence" value="ECO:0007669"/>
    <property type="project" value="UniProtKB-EC"/>
</dbReference>
<sequence>MSRAVQTNETQPLSKTWELSLYESQRTPQEAITDDLEIAVSPRSLHNELMCPICLDIMKKTMTTKECLHRFCADCIITALRRGNKECPTCRKKLVSKRSLRPDPNFDALINIIYPSREEYKAHQERVLARINKHKSQQALSLSTEGGPKTQAPNRLQRGKKPRIEDASGAEDNGDSSRCSNASTHSDQEAGPRNKRAKTSEDCGLELDKNNATVVTDPGMDGASDIELVFRPHPTLVGKDVCAQTRYVKTSGNATVAHLSKYLAVRSALEERGSKGESSQMNLDSASEKQYTIYIATARRRFTALNGSFSLELVGEKYWKVLRLPGGIIEPSLRQLAQKYNCDKMICRRCYARLHPRAVNCRKKKCGHSNNLRPKKKLQ</sequence>
<dbReference type="GO" id="GO:0016567">
    <property type="term" value="P:protein ubiquitination"/>
    <property type="evidence" value="ECO:0007669"/>
    <property type="project" value="UniProtKB-UniPathway"/>
</dbReference>
<evidence type="ECO:0000256" key="18">
    <source>
        <dbReference type="ARBA" id="ARBA00023163"/>
    </source>
</evidence>
<dbReference type="InterPro" id="IPR038587">
    <property type="entry name" value="Ribosomal_eL40_sf"/>
</dbReference>
<keyword evidence="14" id="KW-0833">Ubl conjugation pathway</keyword>
<dbReference type="InterPro" id="IPR043540">
    <property type="entry name" value="RING1/RING2"/>
</dbReference>
<dbReference type="SMART" id="SM01377">
    <property type="entry name" value="Ribosomal_L40e"/>
    <property type="match status" value="1"/>
</dbReference>
<keyword evidence="19" id="KW-0539">Nucleus</keyword>
<evidence type="ECO:0000313" key="28">
    <source>
        <dbReference type="EMBL" id="KAH0512022.1"/>
    </source>
</evidence>
<dbReference type="InterPro" id="IPR001841">
    <property type="entry name" value="Znf_RING"/>
</dbReference>
<dbReference type="CDD" id="cd16740">
    <property type="entry name" value="RING-HC_RING2"/>
    <property type="match status" value="1"/>
</dbReference>
<keyword evidence="15" id="KW-0862">Zinc</keyword>
<evidence type="ECO:0000256" key="22">
    <source>
        <dbReference type="ARBA" id="ARBA00030910"/>
    </source>
</evidence>
<dbReference type="Pfam" id="PF01020">
    <property type="entry name" value="Ribosomal_L40e"/>
    <property type="match status" value="1"/>
</dbReference>
<dbReference type="GO" id="GO:0005829">
    <property type="term" value="C:cytosol"/>
    <property type="evidence" value="ECO:0007669"/>
    <property type="project" value="UniProtKB-ARBA"/>
</dbReference>
<keyword evidence="20" id="KW-0687">Ribonucleoprotein</keyword>
<dbReference type="AlphaFoldDB" id="A0A8J6GJE2"/>
<keyword evidence="11" id="KW-0808">Transferase</keyword>
<dbReference type="SMART" id="SM00184">
    <property type="entry name" value="RING"/>
    <property type="match status" value="1"/>
</dbReference>
<evidence type="ECO:0000256" key="13">
    <source>
        <dbReference type="ARBA" id="ARBA00022771"/>
    </source>
</evidence>
<keyword evidence="13 25" id="KW-0863">Zinc-finger</keyword>
<evidence type="ECO:0000256" key="16">
    <source>
        <dbReference type="ARBA" id="ARBA00022980"/>
    </source>
</evidence>
<evidence type="ECO:0000313" key="29">
    <source>
        <dbReference type="Proteomes" id="UP000710432"/>
    </source>
</evidence>
<dbReference type="EC" id="2.3.2.27" evidence="6"/>
<keyword evidence="12" id="KW-0479">Metal-binding</keyword>
<evidence type="ECO:0000256" key="1">
    <source>
        <dbReference type="ARBA" id="ARBA00000900"/>
    </source>
</evidence>
<dbReference type="PROSITE" id="PS50089">
    <property type="entry name" value="ZF_RING_2"/>
    <property type="match status" value="1"/>
</dbReference>
<comment type="pathway">
    <text evidence="5">Protein modification; protein ubiquitination.</text>
</comment>
<evidence type="ECO:0000256" key="6">
    <source>
        <dbReference type="ARBA" id="ARBA00012483"/>
    </source>
</evidence>
<dbReference type="GO" id="GO:0031519">
    <property type="term" value="C:PcG protein complex"/>
    <property type="evidence" value="ECO:0007669"/>
    <property type="project" value="TreeGrafter"/>
</dbReference>
<organism evidence="28 29">
    <name type="scientific">Microtus ochrogaster</name>
    <name type="common">Prairie vole</name>
    <dbReference type="NCBI Taxonomy" id="79684"/>
    <lineage>
        <taxon>Eukaryota</taxon>
        <taxon>Metazoa</taxon>
        <taxon>Chordata</taxon>
        <taxon>Craniata</taxon>
        <taxon>Vertebrata</taxon>
        <taxon>Euteleostomi</taxon>
        <taxon>Mammalia</taxon>
        <taxon>Eutheria</taxon>
        <taxon>Euarchontoglires</taxon>
        <taxon>Glires</taxon>
        <taxon>Rodentia</taxon>
        <taxon>Myomorpha</taxon>
        <taxon>Muroidea</taxon>
        <taxon>Cricetidae</taxon>
        <taxon>Arvicolinae</taxon>
        <taxon>Microtus</taxon>
    </lineage>
</organism>
<keyword evidence="9" id="KW-0963">Cytoplasm</keyword>
<accession>A0A8J6GJE2</accession>
<dbReference type="InterPro" id="IPR013083">
    <property type="entry name" value="Znf_RING/FYVE/PHD"/>
</dbReference>
<reference evidence="28" key="1">
    <citation type="submission" date="2020-03" db="EMBL/GenBank/DDBJ databases">
        <title>Studies in the Genomics of Life Span.</title>
        <authorList>
            <person name="Glass D."/>
        </authorList>
    </citation>
    <scope>NUCLEOTIDE SEQUENCE</scope>
    <source>
        <strain evidence="28">LTLLF</strain>
        <tissue evidence="28">Muscle</tissue>
    </source>
</reference>
<dbReference type="Pfam" id="PF13923">
    <property type="entry name" value="zf-C3HC4_2"/>
    <property type="match status" value="1"/>
</dbReference>
<evidence type="ECO:0000256" key="25">
    <source>
        <dbReference type="PROSITE-ProRule" id="PRU00175"/>
    </source>
</evidence>
<dbReference type="GO" id="GO:0003735">
    <property type="term" value="F:structural constituent of ribosome"/>
    <property type="evidence" value="ECO:0007669"/>
    <property type="project" value="InterPro"/>
</dbReference>
<dbReference type="GO" id="GO:0003682">
    <property type="term" value="F:chromatin binding"/>
    <property type="evidence" value="ECO:0007669"/>
    <property type="project" value="TreeGrafter"/>
</dbReference>
<feature type="region of interest" description="Disordered" evidence="26">
    <location>
        <begin position="132"/>
        <end position="204"/>
    </location>
</feature>
<feature type="compositionally biased region" description="Polar residues" evidence="26">
    <location>
        <begin position="176"/>
        <end position="185"/>
    </location>
</feature>
<name>A0A8J6GJE2_MICOH</name>
<dbReference type="PANTHER" id="PTHR46076">
    <property type="entry name" value="E3 UBIQUITIN-PROTEIN LIGASE RING1 / RING 2 FAMILY MEMBER"/>
    <property type="match status" value="1"/>
</dbReference>
<dbReference type="FunFam" id="4.10.1060.50:FF:000001">
    <property type="entry name" value="ubiquitin-60S ribosomal protein L40"/>
    <property type="match status" value="1"/>
</dbReference>
<dbReference type="EMBL" id="JAATJU010022100">
    <property type="protein sequence ID" value="KAH0512022.1"/>
    <property type="molecule type" value="Genomic_DNA"/>
</dbReference>
<dbReference type="GO" id="GO:0006412">
    <property type="term" value="P:translation"/>
    <property type="evidence" value="ECO:0007669"/>
    <property type="project" value="InterPro"/>
</dbReference>
<dbReference type="PANTHER" id="PTHR46076:SF4">
    <property type="entry name" value="E3 UBIQUITIN-PROTEIN LIGASE RING2"/>
    <property type="match status" value="1"/>
</dbReference>
<evidence type="ECO:0000256" key="15">
    <source>
        <dbReference type="ARBA" id="ARBA00022833"/>
    </source>
</evidence>
<evidence type="ECO:0000256" key="26">
    <source>
        <dbReference type="SAM" id="MobiDB-lite"/>
    </source>
</evidence>
<dbReference type="GO" id="GO:1990904">
    <property type="term" value="C:ribonucleoprotein complex"/>
    <property type="evidence" value="ECO:0007669"/>
    <property type="project" value="UniProtKB-KW"/>
</dbReference>
<evidence type="ECO:0000256" key="4">
    <source>
        <dbReference type="ARBA" id="ARBA00004496"/>
    </source>
</evidence>
<dbReference type="PROSITE" id="PS00518">
    <property type="entry name" value="ZF_RING_1"/>
    <property type="match status" value="1"/>
</dbReference>
<dbReference type="InterPro" id="IPR032443">
    <property type="entry name" value="RAWUL"/>
</dbReference>
<evidence type="ECO:0000256" key="12">
    <source>
        <dbReference type="ARBA" id="ARBA00022723"/>
    </source>
</evidence>
<protein>
    <recommendedName>
        <fullName evidence="7">E3 ubiquitin-protein ligase RING2</fullName>
        <ecNumber evidence="6">2.3.2.27</ecNumber>
    </recommendedName>
    <alternativeName>
        <fullName evidence="21">RING finger protein 1B</fullName>
    </alternativeName>
    <alternativeName>
        <fullName evidence="23">RING finger protein 2</fullName>
    </alternativeName>
    <alternativeName>
        <fullName evidence="22">RING-type E3 ubiquitin transferase RING2</fullName>
    </alternativeName>
    <alternativeName>
        <fullName evidence="24">Ubiquitin-ribosomal protein eL40 fusion protein</fullName>
    </alternativeName>
</protein>
<evidence type="ECO:0000256" key="10">
    <source>
        <dbReference type="ARBA" id="ARBA00022491"/>
    </source>
</evidence>
<evidence type="ECO:0000256" key="20">
    <source>
        <dbReference type="ARBA" id="ARBA00023274"/>
    </source>
</evidence>
<dbReference type="InterPro" id="IPR001975">
    <property type="entry name" value="Ribosomal_eL40_dom"/>
</dbReference>
<gene>
    <name evidence="28" type="ORF">LTLLF_145915</name>
</gene>
<keyword evidence="10" id="KW-0678">Repressor</keyword>
<evidence type="ECO:0000256" key="2">
    <source>
        <dbReference type="ARBA" id="ARBA00004123"/>
    </source>
</evidence>
<keyword evidence="8" id="KW-0158">Chromosome</keyword>
<dbReference type="InterPro" id="IPR011332">
    <property type="entry name" value="Ribosomal_zn-bd"/>
</dbReference>
<dbReference type="Gene3D" id="3.10.20.90">
    <property type="entry name" value="Phosphatidylinositol 3-kinase Catalytic Subunit, Chain A, domain 1"/>
    <property type="match status" value="1"/>
</dbReference>
<evidence type="ECO:0000256" key="9">
    <source>
        <dbReference type="ARBA" id="ARBA00022490"/>
    </source>
</evidence>
<comment type="catalytic activity">
    <reaction evidence="1">
        <text>S-ubiquitinyl-[E2 ubiquitin-conjugating enzyme]-L-cysteine + [acceptor protein]-L-lysine = [E2 ubiquitin-conjugating enzyme]-L-cysteine + N(6)-ubiquitinyl-[acceptor protein]-L-lysine.</text>
        <dbReference type="EC" id="2.3.2.27"/>
    </reaction>
</comment>
<dbReference type="UniPathway" id="UPA00143"/>
<dbReference type="Pfam" id="PF16207">
    <property type="entry name" value="RAWUL"/>
    <property type="match status" value="1"/>
</dbReference>